<keyword evidence="4" id="KW-0547">Nucleotide-binding</keyword>
<keyword evidence="7 9" id="KW-0234">DNA repair</keyword>
<dbReference type="GO" id="GO:0006310">
    <property type="term" value="P:DNA recombination"/>
    <property type="evidence" value="ECO:0007669"/>
    <property type="project" value="InterPro"/>
</dbReference>
<evidence type="ECO:0000256" key="8">
    <source>
        <dbReference type="ARBA" id="ARBA00033408"/>
    </source>
</evidence>
<keyword evidence="6" id="KW-0067">ATP-binding</keyword>
<dbReference type="GO" id="GO:0009432">
    <property type="term" value="P:SOS response"/>
    <property type="evidence" value="ECO:0007669"/>
    <property type="project" value="TreeGrafter"/>
</dbReference>
<dbReference type="InterPro" id="IPR003395">
    <property type="entry name" value="RecF/RecN/SMC_N"/>
</dbReference>
<comment type="caution">
    <text evidence="11">The sequence shown here is derived from an EMBL/GenBank/DDBJ whole genome shotgun (WGS) entry which is preliminary data.</text>
</comment>
<dbReference type="STRING" id="1122125.GCA_000423185_04981"/>
<dbReference type="SUPFAM" id="SSF52540">
    <property type="entry name" value="P-loop containing nucleoside triphosphate hydrolases"/>
    <property type="match status" value="2"/>
</dbReference>
<dbReference type="PIRSF" id="PIRSF003128">
    <property type="entry name" value="RecN"/>
    <property type="match status" value="1"/>
</dbReference>
<comment type="similarity">
    <text evidence="2 9">Belongs to the RecN family.</text>
</comment>
<protein>
    <recommendedName>
        <fullName evidence="3 9">DNA repair protein RecN</fullName>
    </recommendedName>
    <alternativeName>
        <fullName evidence="8 9">Recombination protein N</fullName>
    </alternativeName>
</protein>
<evidence type="ECO:0000256" key="9">
    <source>
        <dbReference type="PIRNR" id="PIRNR003128"/>
    </source>
</evidence>
<evidence type="ECO:0000256" key="4">
    <source>
        <dbReference type="ARBA" id="ARBA00022741"/>
    </source>
</evidence>
<accession>A0A211ZJC0</accession>
<organism evidence="11 12">
    <name type="scientific">Inquilinus limosus</name>
    <dbReference type="NCBI Taxonomy" id="171674"/>
    <lineage>
        <taxon>Bacteria</taxon>
        <taxon>Pseudomonadati</taxon>
        <taxon>Pseudomonadota</taxon>
        <taxon>Alphaproteobacteria</taxon>
        <taxon>Rhodospirillales</taxon>
        <taxon>Rhodospirillaceae</taxon>
        <taxon>Inquilinus</taxon>
    </lineage>
</organism>
<evidence type="ECO:0000313" key="12">
    <source>
        <dbReference type="Proteomes" id="UP000196655"/>
    </source>
</evidence>
<reference evidence="12" key="1">
    <citation type="submission" date="2017-05" db="EMBL/GenBank/DDBJ databases">
        <authorList>
            <person name="Macchi M."/>
            <person name="Festa S."/>
            <person name="Coppotelli B.M."/>
            <person name="Morelli I.S."/>
        </authorList>
    </citation>
    <scope>NUCLEOTIDE SEQUENCE [LARGE SCALE GENOMIC DNA]</scope>
    <source>
        <strain evidence="12">I</strain>
    </source>
</reference>
<name>A0A211ZJC0_9PROT</name>
<dbReference type="NCBIfam" id="NF008121">
    <property type="entry name" value="PRK10869.1"/>
    <property type="match status" value="1"/>
</dbReference>
<dbReference type="InterPro" id="IPR004604">
    <property type="entry name" value="DNA_recomb/repair_RecN"/>
</dbReference>
<dbReference type="Gene3D" id="3.40.50.300">
    <property type="entry name" value="P-loop containing nucleotide triphosphate hydrolases"/>
    <property type="match status" value="2"/>
</dbReference>
<dbReference type="CDD" id="cd03241">
    <property type="entry name" value="ABC_RecN"/>
    <property type="match status" value="2"/>
</dbReference>
<sequence>MLAGLSIRNVVLIEQLSLGFAEGLSALTGETGAGKSILLDALGLALGGRSESGLVRHGADAATVSAEFLLPDDHPVKRLLADQDLPVDDALVLRRSVGADGRSRAFVNDQPVSIGLLRQIGAGLVEVHGQFDTQGLLDPRTHREVLDAYAGAGALAAASAKAWEAWRGALRRQEDALAEAERAQAEEGFLRHSVEEMEALAPESGEEAQLAERRALLQHREKVMEGVTAALSELSGDRGAERSLVAAQRALQRIADRAAGRLDPVLEQLGRALDEAAEAAAAIERFSTDIDLDAGELERLEDRLYALRSLARKHGVETEALPDLRRQFAERLALVEDRAAVLAHLAAAAAESRAAYVQAGEALSKARRKAASKLDAGVKAELPPLKMERARFVTEVERLAEAEWGPAGLDRVTFLVAANPGSPPGPIGKIASGGELARFMLAIKVVLVHQRGTPGTLPSMIFDEVDAGIGGAVADAVGERLKRLGHQVQVLVVTHSPQVAARADHHWQVRKSDRAGGVVTQVAPLTAEERREEIARMLSGAKITAEARAAADSLLAARS</sequence>
<evidence type="ECO:0000256" key="1">
    <source>
        <dbReference type="ARBA" id="ARBA00003618"/>
    </source>
</evidence>
<dbReference type="EMBL" id="NHON01000042">
    <property type="protein sequence ID" value="OWJ65177.1"/>
    <property type="molecule type" value="Genomic_DNA"/>
</dbReference>
<dbReference type="NCBIfam" id="TIGR00634">
    <property type="entry name" value="recN"/>
    <property type="match status" value="1"/>
</dbReference>
<evidence type="ECO:0000256" key="3">
    <source>
        <dbReference type="ARBA" id="ARBA00021315"/>
    </source>
</evidence>
<evidence type="ECO:0000256" key="2">
    <source>
        <dbReference type="ARBA" id="ARBA00009441"/>
    </source>
</evidence>
<dbReference type="GO" id="GO:0006281">
    <property type="term" value="P:DNA repair"/>
    <property type="evidence" value="ECO:0007669"/>
    <property type="project" value="UniProtKB-KW"/>
</dbReference>
<dbReference type="Pfam" id="PF02463">
    <property type="entry name" value="SMC_N"/>
    <property type="match status" value="1"/>
</dbReference>
<dbReference type="RefSeq" id="WP_088152982.1">
    <property type="nucleotide sequence ID" value="NZ_NHON01000042.1"/>
</dbReference>
<dbReference type="AlphaFoldDB" id="A0A211ZJC0"/>
<evidence type="ECO:0000256" key="6">
    <source>
        <dbReference type="ARBA" id="ARBA00022840"/>
    </source>
</evidence>
<dbReference type="FunFam" id="3.40.50.300:FF:000356">
    <property type="entry name" value="DNA repair protein RecN"/>
    <property type="match status" value="1"/>
</dbReference>
<dbReference type="InterPro" id="IPR027417">
    <property type="entry name" value="P-loop_NTPase"/>
</dbReference>
<proteinExistence type="inferred from homology"/>
<comment type="function">
    <text evidence="1 9">May be involved in recombinational repair of damaged DNA.</text>
</comment>
<keyword evidence="5 9" id="KW-0227">DNA damage</keyword>
<dbReference type="Proteomes" id="UP000196655">
    <property type="component" value="Unassembled WGS sequence"/>
</dbReference>
<evidence type="ECO:0000259" key="10">
    <source>
        <dbReference type="Pfam" id="PF02463"/>
    </source>
</evidence>
<gene>
    <name evidence="11" type="ORF">BWR60_21075</name>
</gene>
<evidence type="ECO:0000256" key="5">
    <source>
        <dbReference type="ARBA" id="ARBA00022763"/>
    </source>
</evidence>
<dbReference type="OrthoDB" id="9806954at2"/>
<evidence type="ECO:0000313" key="11">
    <source>
        <dbReference type="EMBL" id="OWJ65177.1"/>
    </source>
</evidence>
<dbReference type="FunFam" id="3.40.50.300:FF:000319">
    <property type="entry name" value="DNA repair protein RecN"/>
    <property type="match status" value="1"/>
</dbReference>
<dbReference type="GO" id="GO:0005524">
    <property type="term" value="F:ATP binding"/>
    <property type="evidence" value="ECO:0007669"/>
    <property type="project" value="UniProtKB-KW"/>
</dbReference>
<dbReference type="PANTHER" id="PTHR11059">
    <property type="entry name" value="DNA REPAIR PROTEIN RECN"/>
    <property type="match status" value="1"/>
</dbReference>
<dbReference type="GO" id="GO:0043590">
    <property type="term" value="C:bacterial nucleoid"/>
    <property type="evidence" value="ECO:0007669"/>
    <property type="project" value="TreeGrafter"/>
</dbReference>
<feature type="domain" description="RecF/RecN/SMC N-terminal" evidence="10">
    <location>
        <begin position="13"/>
        <end position="512"/>
    </location>
</feature>
<evidence type="ECO:0000256" key="7">
    <source>
        <dbReference type="ARBA" id="ARBA00023204"/>
    </source>
</evidence>
<keyword evidence="12" id="KW-1185">Reference proteome</keyword>
<dbReference type="PANTHER" id="PTHR11059:SF0">
    <property type="entry name" value="DNA REPAIR PROTEIN RECN"/>
    <property type="match status" value="1"/>
</dbReference>